<gene>
    <name evidence="2" type="ORF">ES724_02250</name>
</gene>
<comment type="caution">
    <text evidence="2">The sequence shown here is derived from an EMBL/GenBank/DDBJ whole genome shotgun (WGS) entry which is preliminary data.</text>
</comment>
<evidence type="ECO:0000313" key="3">
    <source>
        <dbReference type="Proteomes" id="UP000321367"/>
    </source>
</evidence>
<organism evidence="2 3">
    <name type="scientific">Gillisia hiemivivida</name>
    <dbReference type="NCBI Taxonomy" id="291190"/>
    <lineage>
        <taxon>Bacteria</taxon>
        <taxon>Pseudomonadati</taxon>
        <taxon>Bacteroidota</taxon>
        <taxon>Flavobacteriia</taxon>
        <taxon>Flavobacteriales</taxon>
        <taxon>Flavobacteriaceae</taxon>
        <taxon>Gillisia</taxon>
    </lineage>
</organism>
<evidence type="ECO:0000256" key="1">
    <source>
        <dbReference type="SAM" id="SignalP"/>
    </source>
</evidence>
<name>A0A5C6ZY01_9FLAO</name>
<dbReference type="Proteomes" id="UP000321367">
    <property type="component" value="Unassembled WGS sequence"/>
</dbReference>
<dbReference type="EMBL" id="VORY01000002">
    <property type="protein sequence ID" value="TXD95000.1"/>
    <property type="molecule type" value="Genomic_DNA"/>
</dbReference>
<feature type="chain" id="PRO_5023023632" evidence="1">
    <location>
        <begin position="24"/>
        <end position="109"/>
    </location>
</feature>
<dbReference type="RefSeq" id="WP_146929000.1">
    <property type="nucleotide sequence ID" value="NZ_CBCSHZ010000001.1"/>
</dbReference>
<proteinExistence type="predicted"/>
<keyword evidence="1" id="KW-0732">Signal</keyword>
<evidence type="ECO:0000313" key="2">
    <source>
        <dbReference type="EMBL" id="TXD95000.1"/>
    </source>
</evidence>
<accession>A0A5C6ZY01</accession>
<dbReference type="AlphaFoldDB" id="A0A5C6ZY01"/>
<feature type="signal peptide" evidence="1">
    <location>
        <begin position="1"/>
        <end position="23"/>
    </location>
</feature>
<keyword evidence="3" id="KW-1185">Reference proteome</keyword>
<sequence length="109" mass="12689">MKKYILITLVFSLIGLLSFSQQKNITGPKAKNRKHWVGHNFNTQIILKIHDHNPVTGPKAKNSYGKKDDCDTYHFMPFERTIIEGPKFKNQHLKNSNTKKEDLSFFTQL</sequence>
<reference evidence="2 3" key="1">
    <citation type="submission" date="2019-08" db="EMBL/GenBank/DDBJ databases">
        <title>Genome sequence of Gillisia hiemivivida IC154 (type strain).</title>
        <authorList>
            <person name="Bowman J.P."/>
        </authorList>
    </citation>
    <scope>NUCLEOTIDE SEQUENCE [LARGE SCALE GENOMIC DNA]</scope>
    <source>
        <strain evidence="2 3">IC154</strain>
    </source>
</reference>
<dbReference type="OrthoDB" id="797657at2"/>
<protein>
    <submittedName>
        <fullName evidence="2">Uncharacterized protein</fullName>
    </submittedName>
</protein>